<dbReference type="CDD" id="cd06223">
    <property type="entry name" value="PRTases_typeI"/>
    <property type="match status" value="1"/>
</dbReference>
<dbReference type="Gene3D" id="3.40.50.2020">
    <property type="match status" value="1"/>
</dbReference>
<evidence type="ECO:0000256" key="2">
    <source>
        <dbReference type="ARBA" id="ARBA00022679"/>
    </source>
</evidence>
<feature type="domain" description="Phosphoribosyltransferase" evidence="3">
    <location>
        <begin position="22"/>
        <end position="159"/>
    </location>
</feature>
<evidence type="ECO:0000313" key="4">
    <source>
        <dbReference type="EMBL" id="PJK30280.1"/>
    </source>
</evidence>
<keyword evidence="2 4" id="KW-0808">Transferase</keyword>
<sequence length="185" mass="21132">MEKIYVTADELLRDSFELGLRVYESGFRPSFIVGVWRGGAPIGIAVQEVLDHYGVRNDHIAIRTASYVRPGEQANTVRVFGLNYIIDNIDADDQLLIVDDTFDSGRSIDAVITEIERKCRRNTPTEIRVATVFFKPALNRTSREPDYFIHQTDRWIVFPHEIHGLTSEEIARHKIHPGIDRAKPS</sequence>
<protein>
    <submittedName>
        <fullName evidence="4">Hypoxanthine phosphoribosyltransferase</fullName>
    </submittedName>
</protein>
<gene>
    <name evidence="4" type="ORF">CVT23_07795</name>
</gene>
<proteinExistence type="predicted"/>
<dbReference type="Pfam" id="PF00156">
    <property type="entry name" value="Pribosyltran"/>
    <property type="match status" value="1"/>
</dbReference>
<accession>A0A2M9G3K7</accession>
<dbReference type="AlphaFoldDB" id="A0A2M9G3K7"/>
<dbReference type="InterPro" id="IPR000836">
    <property type="entry name" value="PRTase_dom"/>
</dbReference>
<reference evidence="4 5" key="1">
    <citation type="submission" date="2017-11" db="EMBL/GenBank/DDBJ databases">
        <title>Draft genome sequence of Rhizobiales bacterium SY3-13.</title>
        <authorList>
            <person name="Sun C."/>
        </authorList>
    </citation>
    <scope>NUCLEOTIDE SEQUENCE [LARGE SCALE GENOMIC DNA]</scope>
    <source>
        <strain evidence="4 5">SY3-13</strain>
    </source>
</reference>
<name>A0A2M9G3K7_9PROT</name>
<evidence type="ECO:0000259" key="3">
    <source>
        <dbReference type="Pfam" id="PF00156"/>
    </source>
</evidence>
<dbReference type="OrthoDB" id="199120at2"/>
<organism evidence="4 5">
    <name type="scientific">Minwuia thermotolerans</name>
    <dbReference type="NCBI Taxonomy" id="2056226"/>
    <lineage>
        <taxon>Bacteria</taxon>
        <taxon>Pseudomonadati</taxon>
        <taxon>Pseudomonadota</taxon>
        <taxon>Alphaproteobacteria</taxon>
        <taxon>Minwuiales</taxon>
        <taxon>Minwuiaceae</taxon>
        <taxon>Minwuia</taxon>
    </lineage>
</organism>
<dbReference type="EMBL" id="PHIG01000029">
    <property type="protein sequence ID" value="PJK30280.1"/>
    <property type="molecule type" value="Genomic_DNA"/>
</dbReference>
<dbReference type="SUPFAM" id="SSF53271">
    <property type="entry name" value="PRTase-like"/>
    <property type="match status" value="1"/>
</dbReference>
<keyword evidence="1 4" id="KW-0328">Glycosyltransferase</keyword>
<evidence type="ECO:0000256" key="1">
    <source>
        <dbReference type="ARBA" id="ARBA00022676"/>
    </source>
</evidence>
<evidence type="ECO:0000313" key="5">
    <source>
        <dbReference type="Proteomes" id="UP000229498"/>
    </source>
</evidence>
<dbReference type="InterPro" id="IPR029057">
    <property type="entry name" value="PRTase-like"/>
</dbReference>
<dbReference type="RefSeq" id="WP_109795478.1">
    <property type="nucleotide sequence ID" value="NZ_PHIG01000029.1"/>
</dbReference>
<dbReference type="GO" id="GO:0016757">
    <property type="term" value="F:glycosyltransferase activity"/>
    <property type="evidence" value="ECO:0007669"/>
    <property type="project" value="UniProtKB-KW"/>
</dbReference>
<dbReference type="PANTHER" id="PTHR43363:SF1">
    <property type="entry name" value="HYPOXANTHINE-GUANINE PHOSPHORIBOSYLTRANSFERASE"/>
    <property type="match status" value="1"/>
</dbReference>
<keyword evidence="5" id="KW-1185">Reference proteome</keyword>
<dbReference type="PANTHER" id="PTHR43363">
    <property type="entry name" value="HYPOXANTHINE PHOSPHORIBOSYLTRANSFERASE"/>
    <property type="match status" value="1"/>
</dbReference>
<dbReference type="Proteomes" id="UP000229498">
    <property type="component" value="Unassembled WGS sequence"/>
</dbReference>
<comment type="caution">
    <text evidence="4">The sequence shown here is derived from an EMBL/GenBank/DDBJ whole genome shotgun (WGS) entry which is preliminary data.</text>
</comment>